<proteinExistence type="predicted"/>
<name>A0A8S5P4I0_9CAUD</name>
<reference evidence="1" key="1">
    <citation type="journal article" date="2021" name="Proc. Natl. Acad. Sci. U.S.A.">
        <title>A Catalog of Tens of Thousands of Viruses from Human Metagenomes Reveals Hidden Associations with Chronic Diseases.</title>
        <authorList>
            <person name="Tisza M.J."/>
            <person name="Buck C.B."/>
        </authorList>
    </citation>
    <scope>NUCLEOTIDE SEQUENCE</scope>
    <source>
        <strain evidence="1">Ctiam3</strain>
    </source>
</reference>
<accession>A0A8S5P4I0</accession>
<sequence>MSINQRKRKMNPIKQHNFVMEQGVPCSFILEYNKDVQADDLFAVVRVTASDEEYVAKFDISKVENVSEDAVTTFKLTLGGDIPQGRYVYDVFVYANDKPKAKILKGHILVKASISDRGRLNG</sequence>
<organism evidence="1">
    <name type="scientific">Siphoviridae sp. ctiam3</name>
    <dbReference type="NCBI Taxonomy" id="2825624"/>
    <lineage>
        <taxon>Viruses</taxon>
        <taxon>Duplodnaviria</taxon>
        <taxon>Heunggongvirae</taxon>
        <taxon>Uroviricota</taxon>
        <taxon>Caudoviricetes</taxon>
    </lineage>
</organism>
<dbReference type="EMBL" id="BK015338">
    <property type="protein sequence ID" value="DAE02023.1"/>
    <property type="molecule type" value="Genomic_DNA"/>
</dbReference>
<protein>
    <submittedName>
        <fullName evidence="1">Uncharacterized protein</fullName>
    </submittedName>
</protein>
<evidence type="ECO:0000313" key="1">
    <source>
        <dbReference type="EMBL" id="DAE02023.1"/>
    </source>
</evidence>